<gene>
    <name evidence="4" type="ORF">SAMN06296427_11065</name>
</gene>
<dbReference type="RefSeq" id="WP_084018454.1">
    <property type="nucleotide sequence ID" value="NZ_FWXS01000010.1"/>
</dbReference>
<evidence type="ECO:0000313" key="5">
    <source>
        <dbReference type="Proteomes" id="UP000192393"/>
    </source>
</evidence>
<evidence type="ECO:0000256" key="2">
    <source>
        <dbReference type="SAM" id="SignalP"/>
    </source>
</evidence>
<dbReference type="InterPro" id="IPR026444">
    <property type="entry name" value="Secre_tail"/>
</dbReference>
<evidence type="ECO:0000256" key="1">
    <source>
        <dbReference type="ARBA" id="ARBA00022729"/>
    </source>
</evidence>
<organism evidence="4 5">
    <name type="scientific">Moheibacter sediminis</name>
    <dbReference type="NCBI Taxonomy" id="1434700"/>
    <lineage>
        <taxon>Bacteria</taxon>
        <taxon>Pseudomonadati</taxon>
        <taxon>Bacteroidota</taxon>
        <taxon>Flavobacteriia</taxon>
        <taxon>Flavobacteriales</taxon>
        <taxon>Weeksellaceae</taxon>
        <taxon>Moheibacter</taxon>
    </lineage>
</organism>
<evidence type="ECO:0000259" key="3">
    <source>
        <dbReference type="Pfam" id="PF18962"/>
    </source>
</evidence>
<dbReference type="NCBIfam" id="TIGR04183">
    <property type="entry name" value="Por_Secre_tail"/>
    <property type="match status" value="1"/>
</dbReference>
<keyword evidence="5" id="KW-1185">Reference proteome</keyword>
<name>A0A1W2CGR3_9FLAO</name>
<feature type="domain" description="Secretion system C-terminal sorting" evidence="3">
    <location>
        <begin position="495"/>
        <end position="563"/>
    </location>
</feature>
<dbReference type="InterPro" id="IPR021615">
    <property type="entry name" value="Omp28"/>
</dbReference>
<dbReference type="OrthoDB" id="6278496at2"/>
<dbReference type="Gene3D" id="2.60.40.10">
    <property type="entry name" value="Immunoglobulins"/>
    <property type="match status" value="1"/>
</dbReference>
<evidence type="ECO:0000313" key="4">
    <source>
        <dbReference type="EMBL" id="SMC84403.1"/>
    </source>
</evidence>
<keyword evidence="1 2" id="KW-0732">Signal</keyword>
<feature type="signal peptide" evidence="2">
    <location>
        <begin position="1"/>
        <end position="20"/>
    </location>
</feature>
<sequence>MKQNFTRFIFAALLPLAAYGQTIVSTTAENKKIILEEFTGINCVYCPQGHAIAKAIQDNNPGNVFLINIHQGGFATPQGSQPDFRTSFGNGIVNQSYSGGGFGYPSGTVNRHVFPGREMTADGTTALDRGQWTAAANELLTENSYVNVALESSIDSQSRIMTITAEIYYTGNSPVSTNKLNIALLQNNTFGPQTGGGQGNNYNHMHRLIHMVTGQWGEEITTTSQGNFVQKTYTYTIPESHNNIPIVFGDLELVAFIAEGQQEIISGNGTSPAYTNLPLNNDMSIKSIREITPQCSGMAYPVIEIKNNGNNVLTTLDITYSINSGAPQVYTWTGSLGGLQYETVTLPGILYTQDENVLQISIPSDEDDSNNVGTINFNEAVQTSNNLILSVRTDNWGDECSWEILDSAGTVVYEGGPYNGQNNQTFTFDLALPGECYTFKLYDAFGDGGGAVSLKDSNNVVVYSTTGAYGAGASVNFSTEGVMGVSDLTASNVQIYPNPSTGIINVEAKNASSIDVYDVTGKRVYSTSNVSQTTAINLSAYGKGIFVVKISEGKNVTTKKVVIK</sequence>
<dbReference type="AlphaFoldDB" id="A0A1W2CGR3"/>
<dbReference type="Proteomes" id="UP000192393">
    <property type="component" value="Unassembled WGS sequence"/>
</dbReference>
<dbReference type="Pfam" id="PF11551">
    <property type="entry name" value="Omp28"/>
    <property type="match status" value="1"/>
</dbReference>
<proteinExistence type="predicted"/>
<reference evidence="4 5" key="1">
    <citation type="submission" date="2017-04" db="EMBL/GenBank/DDBJ databases">
        <authorList>
            <person name="Afonso C.L."/>
            <person name="Miller P.J."/>
            <person name="Scott M.A."/>
            <person name="Spackman E."/>
            <person name="Goraichik I."/>
            <person name="Dimitrov K.M."/>
            <person name="Suarez D.L."/>
            <person name="Swayne D.E."/>
        </authorList>
    </citation>
    <scope>NUCLEOTIDE SEQUENCE [LARGE SCALE GENOMIC DNA]</scope>
    <source>
        <strain evidence="4 5">CGMCC 1.12708</strain>
    </source>
</reference>
<accession>A0A1W2CGR3</accession>
<feature type="chain" id="PRO_5012370888" evidence="2">
    <location>
        <begin position="21"/>
        <end position="564"/>
    </location>
</feature>
<dbReference type="Pfam" id="PF18962">
    <property type="entry name" value="Por_Secre_tail"/>
    <property type="match status" value="1"/>
</dbReference>
<dbReference type="InterPro" id="IPR013783">
    <property type="entry name" value="Ig-like_fold"/>
</dbReference>
<dbReference type="EMBL" id="FWXS01000010">
    <property type="protein sequence ID" value="SMC84403.1"/>
    <property type="molecule type" value="Genomic_DNA"/>
</dbReference>
<dbReference type="STRING" id="1434700.SAMN06296427_11065"/>
<protein>
    <submittedName>
        <fullName evidence="4">Por secretion system C-terminal sorting domain-containing protein</fullName>
    </submittedName>
</protein>